<keyword evidence="3" id="KW-1185">Reference proteome</keyword>
<dbReference type="AlphaFoldDB" id="A0A5N6M3R7"/>
<feature type="compositionally biased region" description="Basic residues" evidence="1">
    <location>
        <begin position="110"/>
        <end position="120"/>
    </location>
</feature>
<protein>
    <submittedName>
        <fullName evidence="2">Uncharacterized protein</fullName>
    </submittedName>
</protein>
<gene>
    <name evidence="2" type="ORF">E3N88_36464</name>
</gene>
<sequence>MSLVDWWNNWLKGEEMRSFLISRSLHSTLQTPAPAAAQQEPNPHCPYWFLASCYQTALPATASSWQALLVPHNPAASIHPQLANRIQQILYLCYRFQLVSEPSVQEGRSIKGRSSRSRKQPSKEDSKD</sequence>
<organism evidence="2 3">
    <name type="scientific">Mikania micrantha</name>
    <name type="common">bitter vine</name>
    <dbReference type="NCBI Taxonomy" id="192012"/>
    <lineage>
        <taxon>Eukaryota</taxon>
        <taxon>Viridiplantae</taxon>
        <taxon>Streptophyta</taxon>
        <taxon>Embryophyta</taxon>
        <taxon>Tracheophyta</taxon>
        <taxon>Spermatophyta</taxon>
        <taxon>Magnoliopsida</taxon>
        <taxon>eudicotyledons</taxon>
        <taxon>Gunneridae</taxon>
        <taxon>Pentapetalae</taxon>
        <taxon>asterids</taxon>
        <taxon>campanulids</taxon>
        <taxon>Asterales</taxon>
        <taxon>Asteraceae</taxon>
        <taxon>Asteroideae</taxon>
        <taxon>Heliantheae alliance</taxon>
        <taxon>Eupatorieae</taxon>
        <taxon>Mikania</taxon>
    </lineage>
</organism>
<accession>A0A5N6M3R7</accession>
<feature type="region of interest" description="Disordered" evidence="1">
    <location>
        <begin position="103"/>
        <end position="128"/>
    </location>
</feature>
<comment type="caution">
    <text evidence="2">The sequence shown here is derived from an EMBL/GenBank/DDBJ whole genome shotgun (WGS) entry which is preliminary data.</text>
</comment>
<reference evidence="2 3" key="1">
    <citation type="submission" date="2019-05" db="EMBL/GenBank/DDBJ databases">
        <title>Mikania micrantha, genome provides insights into the molecular mechanism of rapid growth.</title>
        <authorList>
            <person name="Liu B."/>
        </authorList>
    </citation>
    <scope>NUCLEOTIDE SEQUENCE [LARGE SCALE GENOMIC DNA]</scope>
    <source>
        <strain evidence="2">NLD-2019</strain>
        <tissue evidence="2">Leaf</tissue>
    </source>
</reference>
<dbReference type="EMBL" id="SZYD01000017">
    <property type="protein sequence ID" value="KAD3068584.1"/>
    <property type="molecule type" value="Genomic_DNA"/>
</dbReference>
<dbReference type="Proteomes" id="UP000326396">
    <property type="component" value="Linkage Group LG7"/>
</dbReference>
<evidence type="ECO:0000313" key="3">
    <source>
        <dbReference type="Proteomes" id="UP000326396"/>
    </source>
</evidence>
<evidence type="ECO:0000313" key="2">
    <source>
        <dbReference type="EMBL" id="KAD3068584.1"/>
    </source>
</evidence>
<name>A0A5N6M3R7_9ASTR</name>
<evidence type="ECO:0000256" key="1">
    <source>
        <dbReference type="SAM" id="MobiDB-lite"/>
    </source>
</evidence>
<proteinExistence type="predicted"/>